<reference evidence="1 2" key="1">
    <citation type="journal article" date="2019" name="Int. J. Syst. Evol. Microbiol.">
        <title>The Global Catalogue of Microorganisms (GCM) 10K type strain sequencing project: providing services to taxonomists for standard genome sequencing and annotation.</title>
        <authorList>
            <consortium name="The Broad Institute Genomics Platform"/>
            <consortium name="The Broad Institute Genome Sequencing Center for Infectious Disease"/>
            <person name="Wu L."/>
            <person name="Ma J."/>
        </authorList>
    </citation>
    <scope>NUCLEOTIDE SEQUENCE [LARGE SCALE GENOMIC DNA]</scope>
    <source>
        <strain evidence="1 2">JCM 16022</strain>
    </source>
</reference>
<evidence type="ECO:0000313" key="2">
    <source>
        <dbReference type="Proteomes" id="UP001501771"/>
    </source>
</evidence>
<evidence type="ECO:0008006" key="3">
    <source>
        <dbReference type="Google" id="ProtNLM"/>
    </source>
</evidence>
<dbReference type="RefSeq" id="WP_344154310.1">
    <property type="nucleotide sequence ID" value="NZ_BAAAQR010000010.1"/>
</dbReference>
<accession>A0ABN2ZZ71</accession>
<dbReference type="EMBL" id="BAAAQR010000010">
    <property type="protein sequence ID" value="GAA2150636.1"/>
    <property type="molecule type" value="Genomic_DNA"/>
</dbReference>
<gene>
    <name evidence="1" type="ORF">GCM10009844_31780</name>
</gene>
<proteinExistence type="predicted"/>
<comment type="caution">
    <text evidence="1">The sequence shown here is derived from an EMBL/GenBank/DDBJ whole genome shotgun (WGS) entry which is preliminary data.</text>
</comment>
<organism evidence="1 2">
    <name type="scientific">Nocardioides koreensis</name>
    <dbReference type="NCBI Taxonomy" id="433651"/>
    <lineage>
        <taxon>Bacteria</taxon>
        <taxon>Bacillati</taxon>
        <taxon>Actinomycetota</taxon>
        <taxon>Actinomycetes</taxon>
        <taxon>Propionibacteriales</taxon>
        <taxon>Nocardioidaceae</taxon>
        <taxon>Nocardioides</taxon>
    </lineage>
</organism>
<keyword evidence="2" id="KW-1185">Reference proteome</keyword>
<name>A0ABN2ZZ71_9ACTN</name>
<dbReference type="Proteomes" id="UP001501771">
    <property type="component" value="Unassembled WGS sequence"/>
</dbReference>
<evidence type="ECO:0000313" key="1">
    <source>
        <dbReference type="EMBL" id="GAA2150636.1"/>
    </source>
</evidence>
<protein>
    <recommendedName>
        <fullName evidence="3">DUF2809 domain-containing protein</fullName>
    </recommendedName>
</protein>
<sequence length="157" mass="16533">MRLPGRGAPYVGVPPADGAVAWDAWAAGWGGAVGLAFANAALHRAYGEVLPELTADQLAGVLLLALVLRWTVHVEGRNPLDEPRDAALVGLAWAGATVTFELTFGHYVNGDSWSDLLAAYDLTKGRLWLLDVVGIAAAPAIARWWNRRAPGPASAVS</sequence>